<evidence type="ECO:0008006" key="6">
    <source>
        <dbReference type="Google" id="ProtNLM"/>
    </source>
</evidence>
<dbReference type="OrthoDB" id="1834786at2"/>
<dbReference type="InterPro" id="IPR058709">
    <property type="entry name" value="BSH_RND-rel"/>
</dbReference>
<name>A0A4P8IG73_9FIRM</name>
<feature type="domain" description="RND related barrel-sandwich hybrid" evidence="3">
    <location>
        <begin position="59"/>
        <end position="228"/>
    </location>
</feature>
<dbReference type="Pfam" id="PF26011">
    <property type="entry name" value="Beta-barrel_RND_rel"/>
    <property type="match status" value="1"/>
</dbReference>
<protein>
    <recommendedName>
        <fullName evidence="6">Membrane fusion protein</fullName>
    </recommendedName>
</protein>
<dbReference type="RefSeq" id="WP_137329070.1">
    <property type="nucleotide sequence ID" value="NZ_CP040058.1"/>
</dbReference>
<evidence type="ECO:0000313" key="4">
    <source>
        <dbReference type="EMBL" id="QCP35747.1"/>
    </source>
</evidence>
<evidence type="ECO:0000256" key="1">
    <source>
        <dbReference type="SAM" id="Phobius"/>
    </source>
</evidence>
<reference evidence="4 5" key="1">
    <citation type="submission" date="2019-05" db="EMBL/GenBank/DDBJ databases">
        <title>Complete genome sequencing of Anaerostipes rhamnosivorans.</title>
        <authorList>
            <person name="Bui T.P.N."/>
            <person name="de Vos W.M."/>
        </authorList>
    </citation>
    <scope>NUCLEOTIDE SEQUENCE [LARGE SCALE GENOMIC DNA]</scope>
    <source>
        <strain evidence="4 5">1y2</strain>
    </source>
</reference>
<proteinExistence type="predicted"/>
<dbReference type="InterPro" id="IPR058729">
    <property type="entry name" value="Beta-barrel_RND-rel"/>
</dbReference>
<evidence type="ECO:0000313" key="5">
    <source>
        <dbReference type="Proteomes" id="UP000298653"/>
    </source>
</evidence>
<dbReference type="AlphaFoldDB" id="A0A4P8IG73"/>
<keyword evidence="1" id="KW-0472">Membrane</keyword>
<dbReference type="KEGG" id="arf:AR1Y2_2293"/>
<dbReference type="Proteomes" id="UP000298653">
    <property type="component" value="Chromosome"/>
</dbReference>
<dbReference type="Pfam" id="PF26018">
    <property type="entry name" value="BSH_RND_rel"/>
    <property type="match status" value="1"/>
</dbReference>
<gene>
    <name evidence="4" type="ORF">AR1Y2_2293</name>
</gene>
<feature type="domain" description="RND related beta-barrel" evidence="2">
    <location>
        <begin position="234"/>
        <end position="303"/>
    </location>
</feature>
<sequence>MARKKSRWNIGTIVFLVLLVYVIINVLIFVGKEKLTVYKVTEDKISTTYSLTGIAIRNEKLLQAEDDGYITYYTEEGKRVKKSGTLYVLDKNGKVQKEFANQVEEMKGKGDIQENSRVKNRLSEFKSIYEDKDFEDVYDLKYDLKNAVLGINEKSLKKVLEQVKEQVGDAAFSTRKSTISGIASFYSDSFDDKKASQIKASDFERENYRVTKLNSTDKVKKGDTVCRVTTNEKWTLAVLLDEEQYKSLKGRKTVMVRFADDQMKAAAGVKTEKKKDGYFAYLSLDQYLIRYIGERYVDIDLILDTYQGLKIPDSAIVSKQFYQVPAKYISRGNNKASEGFSVRTTSKDGNVKVEQKEFTIYKKTKNYCYLDPEEVEEGTTFEAMDAGDRFTVGEMKNLKGVYCTNQGYADFRPVQVIVNKDGYSIVKTDTLEGIRLYDFVVLDSKTIKENQMIY</sequence>
<organism evidence="4 5">
    <name type="scientific">Anaerostipes rhamnosivorans</name>
    <dbReference type="NCBI Taxonomy" id="1229621"/>
    <lineage>
        <taxon>Bacteria</taxon>
        <taxon>Bacillati</taxon>
        <taxon>Bacillota</taxon>
        <taxon>Clostridia</taxon>
        <taxon>Lachnospirales</taxon>
        <taxon>Lachnospiraceae</taxon>
        <taxon>Anaerostipes</taxon>
    </lineage>
</organism>
<keyword evidence="1" id="KW-0812">Transmembrane</keyword>
<feature type="transmembrane region" description="Helical" evidence="1">
    <location>
        <begin position="12"/>
        <end position="31"/>
    </location>
</feature>
<keyword evidence="5" id="KW-1185">Reference proteome</keyword>
<evidence type="ECO:0000259" key="2">
    <source>
        <dbReference type="Pfam" id="PF26011"/>
    </source>
</evidence>
<evidence type="ECO:0000259" key="3">
    <source>
        <dbReference type="Pfam" id="PF26018"/>
    </source>
</evidence>
<dbReference type="EMBL" id="CP040058">
    <property type="protein sequence ID" value="QCP35747.1"/>
    <property type="molecule type" value="Genomic_DNA"/>
</dbReference>
<accession>A0A4P8IG73</accession>
<keyword evidence="1" id="KW-1133">Transmembrane helix</keyword>